<gene>
    <name evidence="1" type="ORF">FCALED_LOCUS14471</name>
</gene>
<keyword evidence="2" id="KW-1185">Reference proteome</keyword>
<evidence type="ECO:0000313" key="2">
    <source>
        <dbReference type="Proteomes" id="UP000789570"/>
    </source>
</evidence>
<comment type="caution">
    <text evidence="1">The sequence shown here is derived from an EMBL/GenBank/DDBJ whole genome shotgun (WGS) entry which is preliminary data.</text>
</comment>
<accession>A0A9N9NDG5</accession>
<dbReference type="EMBL" id="CAJVPQ010010472">
    <property type="protein sequence ID" value="CAG8722601.1"/>
    <property type="molecule type" value="Genomic_DNA"/>
</dbReference>
<protein>
    <submittedName>
        <fullName evidence="1">1839_t:CDS:1</fullName>
    </submittedName>
</protein>
<organism evidence="1 2">
    <name type="scientific">Funneliformis caledonium</name>
    <dbReference type="NCBI Taxonomy" id="1117310"/>
    <lineage>
        <taxon>Eukaryota</taxon>
        <taxon>Fungi</taxon>
        <taxon>Fungi incertae sedis</taxon>
        <taxon>Mucoromycota</taxon>
        <taxon>Glomeromycotina</taxon>
        <taxon>Glomeromycetes</taxon>
        <taxon>Glomerales</taxon>
        <taxon>Glomeraceae</taxon>
        <taxon>Funneliformis</taxon>
    </lineage>
</organism>
<sequence>MNIDFINDDQSYTNKISSISSEIDEYDSSESIEYVNKFSDLNESSVNNNIDIQLSNEMTCTLRLLNLESIWIDMCVSIHAVHILDNIKIMFNMAYFSIKDRLINQYQDPDRSKELRYRANYNHHNNFKIGDVFDDKRYRELLSYRFFNDK</sequence>
<evidence type="ECO:0000313" key="1">
    <source>
        <dbReference type="EMBL" id="CAG8722601.1"/>
    </source>
</evidence>
<name>A0A9N9NDG5_9GLOM</name>
<reference evidence="1" key="1">
    <citation type="submission" date="2021-06" db="EMBL/GenBank/DDBJ databases">
        <authorList>
            <person name="Kallberg Y."/>
            <person name="Tangrot J."/>
            <person name="Rosling A."/>
        </authorList>
    </citation>
    <scope>NUCLEOTIDE SEQUENCE</scope>
    <source>
        <strain evidence="1">UK204</strain>
    </source>
</reference>
<proteinExistence type="predicted"/>
<dbReference type="Proteomes" id="UP000789570">
    <property type="component" value="Unassembled WGS sequence"/>
</dbReference>
<dbReference type="AlphaFoldDB" id="A0A9N9NDG5"/>